<evidence type="ECO:0000313" key="3">
    <source>
        <dbReference type="Proteomes" id="UP001595555"/>
    </source>
</evidence>
<sequence>MWQEVIVGLCVIAAVIFLVRRWLLPSANKSAACGGCGGCDKTSATSCNNPAERSEH</sequence>
<dbReference type="Proteomes" id="UP001595555">
    <property type="component" value="Unassembled WGS sequence"/>
</dbReference>
<dbReference type="RefSeq" id="WP_378119416.1">
    <property type="nucleotide sequence ID" value="NZ_JBHRTF010000004.1"/>
</dbReference>
<keyword evidence="1" id="KW-0812">Transmembrane</keyword>
<keyword evidence="1" id="KW-0472">Membrane</keyword>
<protein>
    <submittedName>
        <fullName evidence="2">FeoB-associated Cys-rich membrane protein</fullName>
    </submittedName>
</protein>
<evidence type="ECO:0000256" key="1">
    <source>
        <dbReference type="SAM" id="Phobius"/>
    </source>
</evidence>
<gene>
    <name evidence="2" type="ORF">ACFODX_12055</name>
</gene>
<dbReference type="EMBL" id="JBHRTF010000004">
    <property type="protein sequence ID" value="MFC3116295.1"/>
    <property type="molecule type" value="Genomic_DNA"/>
</dbReference>
<keyword evidence="1" id="KW-1133">Transmembrane helix</keyword>
<organism evidence="2 3">
    <name type="scientific">Cellvibrio fontiphilus</name>
    <dbReference type="NCBI Taxonomy" id="1815559"/>
    <lineage>
        <taxon>Bacteria</taxon>
        <taxon>Pseudomonadati</taxon>
        <taxon>Pseudomonadota</taxon>
        <taxon>Gammaproteobacteria</taxon>
        <taxon>Cellvibrionales</taxon>
        <taxon>Cellvibrionaceae</taxon>
        <taxon>Cellvibrio</taxon>
    </lineage>
</organism>
<dbReference type="Pfam" id="PF12669">
    <property type="entry name" value="FeoB_associated"/>
    <property type="match status" value="1"/>
</dbReference>
<comment type="caution">
    <text evidence="2">The sequence shown here is derived from an EMBL/GenBank/DDBJ whole genome shotgun (WGS) entry which is preliminary data.</text>
</comment>
<reference evidence="3" key="1">
    <citation type="journal article" date="2019" name="Int. J. Syst. Evol. Microbiol.">
        <title>The Global Catalogue of Microorganisms (GCM) 10K type strain sequencing project: providing services to taxonomists for standard genome sequencing and annotation.</title>
        <authorList>
            <consortium name="The Broad Institute Genomics Platform"/>
            <consortium name="The Broad Institute Genome Sequencing Center for Infectious Disease"/>
            <person name="Wu L."/>
            <person name="Ma J."/>
        </authorList>
    </citation>
    <scope>NUCLEOTIDE SEQUENCE [LARGE SCALE GENOMIC DNA]</scope>
    <source>
        <strain evidence="3">KCTC 52237</strain>
    </source>
</reference>
<accession>A0ABV7FF92</accession>
<feature type="transmembrane region" description="Helical" evidence="1">
    <location>
        <begin position="6"/>
        <end position="23"/>
    </location>
</feature>
<evidence type="ECO:0000313" key="2">
    <source>
        <dbReference type="EMBL" id="MFC3116295.1"/>
    </source>
</evidence>
<keyword evidence="3" id="KW-1185">Reference proteome</keyword>
<proteinExistence type="predicted"/>
<name>A0ABV7FF92_9GAMM</name>